<dbReference type="GO" id="GO:0031505">
    <property type="term" value="P:fungal-type cell wall organization"/>
    <property type="evidence" value="ECO:0007669"/>
    <property type="project" value="TreeGrafter"/>
</dbReference>
<keyword evidence="3" id="KW-0378">Hydrolase</keyword>
<dbReference type="PANTHER" id="PTHR10963:SF68">
    <property type="entry name" value="GLYCOSIDASE CRH1-RELATED"/>
    <property type="match status" value="1"/>
</dbReference>
<dbReference type="GO" id="GO:0004553">
    <property type="term" value="F:hydrolase activity, hydrolyzing O-glycosyl compounds"/>
    <property type="evidence" value="ECO:0007669"/>
    <property type="project" value="InterPro"/>
</dbReference>
<organism evidence="3 4">
    <name type="scientific">Beauveria brongniartii RCEF 3172</name>
    <dbReference type="NCBI Taxonomy" id="1081107"/>
    <lineage>
        <taxon>Eukaryota</taxon>
        <taxon>Fungi</taxon>
        <taxon>Dikarya</taxon>
        <taxon>Ascomycota</taxon>
        <taxon>Pezizomycotina</taxon>
        <taxon>Sordariomycetes</taxon>
        <taxon>Hypocreomycetidae</taxon>
        <taxon>Hypocreales</taxon>
        <taxon>Cordycipitaceae</taxon>
        <taxon>Beauveria</taxon>
        <taxon>Beauveria brongniartii</taxon>
    </lineage>
</organism>
<dbReference type="PROSITE" id="PS51762">
    <property type="entry name" value="GH16_2"/>
    <property type="match status" value="1"/>
</dbReference>
<feature type="domain" description="GH16" evidence="2">
    <location>
        <begin position="48"/>
        <end position="245"/>
    </location>
</feature>
<dbReference type="InterPro" id="IPR000757">
    <property type="entry name" value="Beta-glucanase-like"/>
</dbReference>
<dbReference type="Gene3D" id="2.60.120.200">
    <property type="match status" value="1"/>
</dbReference>
<dbReference type="PANTHER" id="PTHR10963">
    <property type="entry name" value="GLYCOSYL HYDROLASE-RELATED"/>
    <property type="match status" value="1"/>
</dbReference>
<evidence type="ECO:0000313" key="3">
    <source>
        <dbReference type="EMBL" id="OAA45340.1"/>
    </source>
</evidence>
<name>A0A162LVA7_9HYPO</name>
<comment type="caution">
    <text evidence="3">The sequence shown here is derived from an EMBL/GenBank/DDBJ whole genome shotgun (WGS) entry which is preliminary data.</text>
</comment>
<dbReference type="GO" id="GO:0009277">
    <property type="term" value="C:fungal-type cell wall"/>
    <property type="evidence" value="ECO:0007669"/>
    <property type="project" value="TreeGrafter"/>
</dbReference>
<feature type="region of interest" description="Disordered" evidence="1">
    <location>
        <begin position="300"/>
        <end position="351"/>
    </location>
</feature>
<dbReference type="InterPro" id="IPR050546">
    <property type="entry name" value="Glycosyl_Hydrlase_16"/>
</dbReference>
<dbReference type="Pfam" id="PF00722">
    <property type="entry name" value="Glyco_hydro_16"/>
    <property type="match status" value="1"/>
</dbReference>
<evidence type="ECO:0000256" key="1">
    <source>
        <dbReference type="SAM" id="MobiDB-lite"/>
    </source>
</evidence>
<gene>
    <name evidence="3" type="ORF">BBO_03918</name>
</gene>
<dbReference type="GO" id="GO:0016757">
    <property type="term" value="F:glycosyltransferase activity"/>
    <property type="evidence" value="ECO:0007669"/>
    <property type="project" value="TreeGrafter"/>
</dbReference>
<dbReference type="InterPro" id="IPR013320">
    <property type="entry name" value="ConA-like_dom_sf"/>
</dbReference>
<evidence type="ECO:0000313" key="4">
    <source>
        <dbReference type="Proteomes" id="UP000076863"/>
    </source>
</evidence>
<evidence type="ECO:0000259" key="2">
    <source>
        <dbReference type="PROSITE" id="PS51762"/>
    </source>
</evidence>
<dbReference type="SUPFAM" id="SSF49899">
    <property type="entry name" value="Concanavalin A-like lectins/glucanases"/>
    <property type="match status" value="1"/>
</dbReference>
<reference evidence="3 4" key="1">
    <citation type="journal article" date="2016" name="Genome Biol. Evol.">
        <title>Divergent and convergent evolution of fungal pathogenicity.</title>
        <authorList>
            <person name="Shang Y."/>
            <person name="Xiao G."/>
            <person name="Zheng P."/>
            <person name="Cen K."/>
            <person name="Zhan S."/>
            <person name="Wang C."/>
        </authorList>
    </citation>
    <scope>NUCLEOTIDE SEQUENCE [LARGE SCALE GENOMIC DNA]</scope>
    <source>
        <strain evidence="3 4">RCEF 3172</strain>
    </source>
</reference>
<accession>A0A162LVA7</accession>
<dbReference type="Proteomes" id="UP000076863">
    <property type="component" value="Unassembled WGS sequence"/>
</dbReference>
<sequence length="374" mass="40432">MLAYMLCLAAGCHAWPSYGGLRDPGNCNPLAKDSHCSPDPAFAGKTSFDFDGASYNQDFENFWIVDDQTKQDRDNRLKFAGDGNGLEVRMTEPNQAPTLTSHQYLLFGKVTVKAKAAKGAGLITTIVLKSDSGDEIDWEMLGAFQNQAQSNYYYNSQPLFNTYNTTYAISSSSYDDFHTYTVEWTDKFLKFSIDGAERRTWQPGEIPAEKWPQTPMRIQLGLWATSPSDDPGEIAWAGGVPVWSAQPSVAGATLFHSVQVDDYAGWCDEFEQGPPVEYSYGGGEMNKGGWADVRVSGCRKRREPGVTAPPPSPAPSGTSSASSSASATMTGNAEPTDKGDGSDNPDDNEGLGATVAPSAYLALMAGIGCMLCFW</sequence>
<proteinExistence type="predicted"/>
<keyword evidence="4" id="KW-1185">Reference proteome</keyword>
<dbReference type="AlphaFoldDB" id="A0A162LVA7"/>
<dbReference type="GO" id="GO:0005975">
    <property type="term" value="P:carbohydrate metabolic process"/>
    <property type="evidence" value="ECO:0007669"/>
    <property type="project" value="InterPro"/>
</dbReference>
<dbReference type="OrthoDB" id="4781at2759"/>
<protein>
    <submittedName>
        <fullName evidence="3">Glycoside hydrolase family 16 protein</fullName>
    </submittedName>
</protein>
<dbReference type="EMBL" id="AZHA01000009">
    <property type="protein sequence ID" value="OAA45340.1"/>
    <property type="molecule type" value="Genomic_DNA"/>
</dbReference>
<feature type="compositionally biased region" description="Low complexity" evidence="1">
    <location>
        <begin position="315"/>
        <end position="328"/>
    </location>
</feature>